<gene>
    <name evidence="2" type="ORF">myaer102_07450</name>
</gene>
<sequence>MTFSQRKNIQPTEVPVQIDSMDRGLRNGLWSAISLKFVEPGSLYYVQKGNCRHVIVLRRLWHNYFKMPLDECPTSWPKLVEFIRERFFQFKWYEVYDFIECLIYSFDEKDENIVRGMTEFMNSVMERDNCGYRIVDGKVADLIDEHTIDSIENAANQNRFAGAATHITTSVRFLYDREDPDYRNSIKESISAVESACRDFTGDPKATLGKSIKKIEEMGYLHPVLKEALSKLYGYTSDESGIRHALIDHSAATKDDAVFMLSVCSAYINYLIAKSASRR</sequence>
<evidence type="ECO:0000313" key="2">
    <source>
        <dbReference type="EMBL" id="BBH38257.1"/>
    </source>
</evidence>
<protein>
    <recommendedName>
        <fullName evidence="1">HEPN AbiJ-N-terminal domain-containing protein</fullName>
    </recommendedName>
</protein>
<accession>A0A3G9JRQ4</accession>
<dbReference type="Proteomes" id="UP000278152">
    <property type="component" value="Chromosome"/>
</dbReference>
<reference evidence="2 3" key="1">
    <citation type="submission" date="2018-11" db="EMBL/GenBank/DDBJ databases">
        <title>Complete genome sequence of Microcystis aeruginosa NIES-102.</title>
        <authorList>
            <person name="Yamaguchi H."/>
            <person name="Suzuki S."/>
            <person name="Kawachi M."/>
        </authorList>
    </citation>
    <scope>NUCLEOTIDE SEQUENCE [LARGE SCALE GENOMIC DNA]</scope>
    <source>
        <strain evidence="2 3">NIES-102</strain>
    </source>
</reference>
<dbReference type="RefSeq" id="WP_043998321.1">
    <property type="nucleotide sequence ID" value="NZ_AP019314.1"/>
</dbReference>
<dbReference type="AlphaFoldDB" id="A0A3G9JRQ4"/>
<organism evidence="2 3">
    <name type="scientific">Microcystis viridis NIES-102</name>
    <dbReference type="NCBI Taxonomy" id="213615"/>
    <lineage>
        <taxon>Bacteria</taxon>
        <taxon>Bacillati</taxon>
        <taxon>Cyanobacteriota</taxon>
        <taxon>Cyanophyceae</taxon>
        <taxon>Oscillatoriophycideae</taxon>
        <taxon>Chroococcales</taxon>
        <taxon>Microcystaceae</taxon>
        <taxon>Microcystis</taxon>
    </lineage>
</organism>
<dbReference type="EMBL" id="AP019314">
    <property type="protein sequence ID" value="BBH38257.1"/>
    <property type="molecule type" value="Genomic_DNA"/>
</dbReference>
<dbReference type="InterPro" id="IPR049503">
    <property type="entry name" value="AbiJ_NTD4"/>
</dbReference>
<name>A0A3G9JRQ4_MICVR</name>
<proteinExistence type="predicted"/>
<dbReference type="Pfam" id="PF18863">
    <property type="entry name" value="AbiJ_NTD4"/>
    <property type="match status" value="1"/>
</dbReference>
<feature type="domain" description="HEPN AbiJ-N-terminal" evidence="1">
    <location>
        <begin position="1"/>
        <end position="156"/>
    </location>
</feature>
<dbReference type="KEGG" id="mvz:myaer102_07450"/>
<evidence type="ECO:0000313" key="3">
    <source>
        <dbReference type="Proteomes" id="UP000278152"/>
    </source>
</evidence>
<evidence type="ECO:0000259" key="1">
    <source>
        <dbReference type="Pfam" id="PF18863"/>
    </source>
</evidence>